<dbReference type="PANTHER" id="PTHR34138">
    <property type="entry name" value="CELL SHAPE-DETERMINING PROTEIN MREC"/>
    <property type="match status" value="1"/>
</dbReference>
<comment type="caution">
    <text evidence="7">The sequence shown here is derived from an EMBL/GenBank/DDBJ whole genome shotgun (WGS) entry which is preliminary data.</text>
</comment>
<dbReference type="InterPro" id="IPR007221">
    <property type="entry name" value="MreC"/>
</dbReference>
<dbReference type="Gene3D" id="2.40.10.340">
    <property type="entry name" value="Rod shape-determining protein MreC, domain 1"/>
    <property type="match status" value="1"/>
</dbReference>
<dbReference type="Gene3D" id="2.40.10.350">
    <property type="entry name" value="Rod shape-determining protein MreC, domain 2"/>
    <property type="match status" value="1"/>
</dbReference>
<keyword evidence="8" id="KW-1185">Reference proteome</keyword>
<name>A0A841GCG4_9GAMM</name>
<dbReference type="NCBIfam" id="TIGR00219">
    <property type="entry name" value="mreC"/>
    <property type="match status" value="1"/>
</dbReference>
<proteinExistence type="inferred from homology"/>
<dbReference type="InterPro" id="IPR055342">
    <property type="entry name" value="MreC_beta-barrel_core"/>
</dbReference>
<accession>A0A841GCG4</accession>
<evidence type="ECO:0000256" key="2">
    <source>
        <dbReference type="ARBA" id="ARBA00013855"/>
    </source>
</evidence>
<evidence type="ECO:0000256" key="4">
    <source>
        <dbReference type="ARBA" id="ARBA00032089"/>
    </source>
</evidence>
<gene>
    <name evidence="7" type="ORF">HNR75_002805</name>
</gene>
<dbReference type="Proteomes" id="UP000585721">
    <property type="component" value="Unassembled WGS sequence"/>
</dbReference>
<protein>
    <recommendedName>
        <fullName evidence="2">Cell shape-determining protein MreC</fullName>
    </recommendedName>
    <alternativeName>
        <fullName evidence="4">Cell shape protein MreC</fullName>
    </alternativeName>
</protein>
<dbReference type="GO" id="GO:0005886">
    <property type="term" value="C:plasma membrane"/>
    <property type="evidence" value="ECO:0007669"/>
    <property type="project" value="TreeGrafter"/>
</dbReference>
<dbReference type="GO" id="GO:0008360">
    <property type="term" value="P:regulation of cell shape"/>
    <property type="evidence" value="ECO:0007669"/>
    <property type="project" value="UniProtKB-KW"/>
</dbReference>
<dbReference type="AlphaFoldDB" id="A0A841GCG4"/>
<dbReference type="Pfam" id="PF04085">
    <property type="entry name" value="MreC"/>
    <property type="match status" value="1"/>
</dbReference>
<dbReference type="PANTHER" id="PTHR34138:SF1">
    <property type="entry name" value="CELL SHAPE-DETERMINING PROTEIN MREC"/>
    <property type="match status" value="1"/>
</dbReference>
<dbReference type="InterPro" id="IPR042175">
    <property type="entry name" value="Cell/Rod_MreC_2"/>
</dbReference>
<evidence type="ECO:0000256" key="3">
    <source>
        <dbReference type="ARBA" id="ARBA00022960"/>
    </source>
</evidence>
<sequence>MRTIFGRGSSLQLRLFITVLLSLAGIVADARFHLFDGMRLYINTFASPLLHLASVPRDVVEEASLQLKSRSELLKDNQQLQQQLFLLRSDLLRMAELSQENRRLRELLGSPVTQDSRKLVARILSVDSDPFVYQVVIDKGIEHHVYEGQPVVNDQGVIGQVVSVGKTSSRVLLITDVSHALPVRVLRNDLRAIAAGTGNINELTLNNLPRNVDIRDGDILVTSGMGGHFPEGYPVAKITRMANEEQSPFAEIKAEPLATLDRLRYVLLLWEDAKAMGPLPVMSEASSAAAATSAAISTSAATATVPSPSLEQTPEKGQKIGAEVTSAAKNKSVFMTSGKEKHQEQR</sequence>
<keyword evidence="3" id="KW-0133">Cell shape</keyword>
<reference evidence="7 8" key="1">
    <citation type="submission" date="2020-08" db="EMBL/GenBank/DDBJ databases">
        <title>Genomic Encyclopedia of Type Strains, Phase IV (KMG-IV): sequencing the most valuable type-strain genomes for metagenomic binning, comparative biology and taxonomic classification.</title>
        <authorList>
            <person name="Goeker M."/>
        </authorList>
    </citation>
    <scope>NUCLEOTIDE SEQUENCE [LARGE SCALE GENOMIC DNA]</scope>
    <source>
        <strain evidence="7 8">DSM 22975</strain>
    </source>
</reference>
<feature type="domain" description="Rod shape-determining protein MreC beta-barrel core" evidence="6">
    <location>
        <begin position="123"/>
        <end position="270"/>
    </location>
</feature>
<evidence type="ECO:0000256" key="5">
    <source>
        <dbReference type="SAM" id="MobiDB-lite"/>
    </source>
</evidence>
<evidence type="ECO:0000313" key="8">
    <source>
        <dbReference type="Proteomes" id="UP000585721"/>
    </source>
</evidence>
<feature type="region of interest" description="Disordered" evidence="5">
    <location>
        <begin position="297"/>
        <end position="346"/>
    </location>
</feature>
<dbReference type="EMBL" id="JACHGR010000010">
    <property type="protein sequence ID" value="MBB6056858.1"/>
    <property type="molecule type" value="Genomic_DNA"/>
</dbReference>
<evidence type="ECO:0000259" key="6">
    <source>
        <dbReference type="Pfam" id="PF04085"/>
    </source>
</evidence>
<dbReference type="InterPro" id="IPR042177">
    <property type="entry name" value="Cell/Rod_1"/>
</dbReference>
<organism evidence="7 8">
    <name type="scientific">Tolumonas osonensis</name>
    <dbReference type="NCBI Taxonomy" id="675874"/>
    <lineage>
        <taxon>Bacteria</taxon>
        <taxon>Pseudomonadati</taxon>
        <taxon>Pseudomonadota</taxon>
        <taxon>Gammaproteobacteria</taxon>
        <taxon>Aeromonadales</taxon>
        <taxon>Aeromonadaceae</taxon>
        <taxon>Tolumonas</taxon>
    </lineage>
</organism>
<comment type="similarity">
    <text evidence="1">Belongs to the MreC family.</text>
</comment>
<evidence type="ECO:0000256" key="1">
    <source>
        <dbReference type="ARBA" id="ARBA00009369"/>
    </source>
</evidence>
<evidence type="ECO:0000313" key="7">
    <source>
        <dbReference type="EMBL" id="MBB6056858.1"/>
    </source>
</evidence>